<gene>
    <name evidence="3" type="primary">LOC110796448</name>
</gene>
<proteinExistence type="predicted"/>
<dbReference type="GeneID" id="110796448"/>
<dbReference type="PANTHER" id="PTHR33116:SF84">
    <property type="entry name" value="RNA-DIRECTED DNA POLYMERASE"/>
    <property type="match status" value="1"/>
</dbReference>
<dbReference type="KEGG" id="soe:110796448"/>
<reference evidence="2" key="1">
    <citation type="journal article" date="2021" name="Nat. Commun.">
        <title>Genomic analyses provide insights into spinach domestication and the genetic basis of agronomic traits.</title>
        <authorList>
            <person name="Cai X."/>
            <person name="Sun X."/>
            <person name="Xu C."/>
            <person name="Sun H."/>
            <person name="Wang X."/>
            <person name="Ge C."/>
            <person name="Zhang Z."/>
            <person name="Wang Q."/>
            <person name="Fei Z."/>
            <person name="Jiao C."/>
            <person name="Wang Q."/>
        </authorList>
    </citation>
    <scope>NUCLEOTIDE SEQUENCE [LARGE SCALE GENOMIC DNA]</scope>
    <source>
        <strain evidence="2">cv. Varoflay</strain>
    </source>
</reference>
<sequence>MLFDAFSQVSRASGLAANIDKSNIYIGGVIATEREAIVASVHISKGQFPFQIFGSTSDYQETWHTDPSKKSLVTWHSLCLPRSASGWNLKEMSLWNKADVSNLLWALTHKKDKLWCRWVHAYYIKGRSLSTQWPSTISCSLRKILSSYQLIHDVGGWENVCRKSKFSIKLMYQALLGNHEKVTWRRILCNNSATPKSFFITWLTLWNRLPTKDRLLTWKVVTDDQCPLCSKCSESVSHLFFECDYATSIWQKVLHSL</sequence>
<keyword evidence="2" id="KW-1185">Reference proteome</keyword>
<dbReference type="RefSeq" id="XP_021857201.2">
    <property type="nucleotide sequence ID" value="XM_022001509.2"/>
</dbReference>
<name>A0A9R0K3K1_SPIOL</name>
<dbReference type="Pfam" id="PF13966">
    <property type="entry name" value="zf-RVT"/>
    <property type="match status" value="1"/>
</dbReference>
<organism evidence="2 3">
    <name type="scientific">Spinacia oleracea</name>
    <name type="common">Spinach</name>
    <dbReference type="NCBI Taxonomy" id="3562"/>
    <lineage>
        <taxon>Eukaryota</taxon>
        <taxon>Viridiplantae</taxon>
        <taxon>Streptophyta</taxon>
        <taxon>Embryophyta</taxon>
        <taxon>Tracheophyta</taxon>
        <taxon>Spermatophyta</taxon>
        <taxon>Magnoliopsida</taxon>
        <taxon>eudicotyledons</taxon>
        <taxon>Gunneridae</taxon>
        <taxon>Pentapetalae</taxon>
        <taxon>Caryophyllales</taxon>
        <taxon>Chenopodiaceae</taxon>
        <taxon>Chenopodioideae</taxon>
        <taxon>Anserineae</taxon>
        <taxon>Spinacia</taxon>
    </lineage>
</organism>
<dbReference type="InterPro" id="IPR026960">
    <property type="entry name" value="RVT-Znf"/>
</dbReference>
<dbReference type="PANTHER" id="PTHR33116">
    <property type="entry name" value="REVERSE TRANSCRIPTASE ZINC-BINDING DOMAIN-CONTAINING PROTEIN-RELATED-RELATED"/>
    <property type="match status" value="1"/>
</dbReference>
<evidence type="ECO:0000259" key="1">
    <source>
        <dbReference type="Pfam" id="PF13966"/>
    </source>
</evidence>
<protein>
    <recommendedName>
        <fullName evidence="1">Reverse transcriptase zinc-binding domain-containing protein</fullName>
    </recommendedName>
</protein>
<evidence type="ECO:0000313" key="2">
    <source>
        <dbReference type="Proteomes" id="UP000813463"/>
    </source>
</evidence>
<dbReference type="Proteomes" id="UP000813463">
    <property type="component" value="Chromosome 5"/>
</dbReference>
<feature type="domain" description="Reverse transcriptase zinc-binding" evidence="1">
    <location>
        <begin position="166"/>
        <end position="250"/>
    </location>
</feature>
<accession>A0A9R0K3K1</accession>
<dbReference type="AlphaFoldDB" id="A0A9R0K3K1"/>
<reference evidence="3" key="2">
    <citation type="submission" date="2025-08" db="UniProtKB">
        <authorList>
            <consortium name="RefSeq"/>
        </authorList>
    </citation>
    <scope>IDENTIFICATION</scope>
    <source>
        <tissue evidence="3">Leaf</tissue>
    </source>
</reference>
<evidence type="ECO:0000313" key="3">
    <source>
        <dbReference type="RefSeq" id="XP_021857201.2"/>
    </source>
</evidence>